<dbReference type="Proteomes" id="UP000887579">
    <property type="component" value="Unplaced"/>
</dbReference>
<name>A0AC34GW67_9BILA</name>
<sequence length="730" mass="83448">MINLETSISQPKIGNDFLTKFDKHSFNSSQLESLNLSDFEEKEASKRWKNDSNSSANSSTLSLHIAAYENAVETHNFDDADLKKKPSDKNWKNRKQIFDNSTNEHSIEIPRQQDNKDTEPEIMQFRASQHLLNTNDPNTFSRSDANESTFSRSSEKSLKRFFGSRNDLNSSDRDSFLKAQLTASQKILNDQDVPLKQKHARVLIVGTHKERSAQVFWNTVSNTALEKHPIVTWKFCHLLHKLIRDGHRNVTTDSYKFKNRLVQLGNFWQHLRTSGYGGANFSYCNALVKRLEFHHRHGSIPGSFELTAPQIGVLSQDVNDAFELTIELLDQLDSLLELKNSVTSTMDSLRWSSLILQGQCLLAPLVLVIIDTSKIYDITVKLLFKLHSQLPADVLAGHRSRFNTAYRGLKKFYDEASGLQYFQYLVSITPLPADPPNFLSANGMENYQSPQAFLHNEGSSEGGDTPPDSQSMADESLIVDLDFAQPVATPAPPSKDSKDLQIEQLERDNMMLRQQQEKLIQEAKSRIGDYENSLQSLHSDRDYWKERHSDLQEESQRYRQTLEQNQQNSQNSQELQTKLAEKDEQYLKLKGAYTTFRSEHLQALRDISELTKKTKSFEEAEARHEEEIRKLKQQILEAEQDRRVFEQKAKTTATSVDEMESSLALSQIEIENLNKKLMEAESAHSKSMAELKDSINTLFASICISILKLLEEAGDDLHNATSITYPSRKF</sequence>
<protein>
    <submittedName>
        <fullName evidence="2">ENTH domain-containing protein</fullName>
    </submittedName>
</protein>
<accession>A0AC34GW67</accession>
<reference evidence="2" key="1">
    <citation type="submission" date="2022-11" db="UniProtKB">
        <authorList>
            <consortium name="WormBaseParasite"/>
        </authorList>
    </citation>
    <scope>IDENTIFICATION</scope>
</reference>
<proteinExistence type="predicted"/>
<evidence type="ECO:0000313" key="1">
    <source>
        <dbReference type="Proteomes" id="UP000887579"/>
    </source>
</evidence>
<organism evidence="1 2">
    <name type="scientific">Panagrolaimus sp. ES5</name>
    <dbReference type="NCBI Taxonomy" id="591445"/>
    <lineage>
        <taxon>Eukaryota</taxon>
        <taxon>Metazoa</taxon>
        <taxon>Ecdysozoa</taxon>
        <taxon>Nematoda</taxon>
        <taxon>Chromadorea</taxon>
        <taxon>Rhabditida</taxon>
        <taxon>Tylenchina</taxon>
        <taxon>Panagrolaimomorpha</taxon>
        <taxon>Panagrolaimoidea</taxon>
        <taxon>Panagrolaimidae</taxon>
        <taxon>Panagrolaimus</taxon>
    </lineage>
</organism>
<evidence type="ECO:0000313" key="2">
    <source>
        <dbReference type="WBParaSite" id="ES5_v2.g8850.t1"/>
    </source>
</evidence>
<dbReference type="WBParaSite" id="ES5_v2.g8850.t1">
    <property type="protein sequence ID" value="ES5_v2.g8850.t1"/>
    <property type="gene ID" value="ES5_v2.g8850"/>
</dbReference>